<evidence type="ECO:0000259" key="2">
    <source>
        <dbReference type="Pfam" id="PF13690"/>
    </source>
</evidence>
<dbReference type="PANTHER" id="PTHR39452">
    <property type="entry name" value="CHEY-P PHOSPHATASE CHEX"/>
    <property type="match status" value="1"/>
</dbReference>
<name>A0A4R2RZV5_9FIRM</name>
<protein>
    <submittedName>
        <fullName evidence="3">Chemotaxis protein CheX</fullName>
    </submittedName>
</protein>
<dbReference type="PANTHER" id="PTHR39452:SF1">
    <property type="entry name" value="CHEY-P PHOSPHATASE CHEX"/>
    <property type="match status" value="1"/>
</dbReference>
<dbReference type="InterPro" id="IPR028976">
    <property type="entry name" value="CheC-like_sf"/>
</dbReference>
<dbReference type="GO" id="GO:0006935">
    <property type="term" value="P:chemotaxis"/>
    <property type="evidence" value="ECO:0007669"/>
    <property type="project" value="UniProtKB-KW"/>
</dbReference>
<dbReference type="Proteomes" id="UP000294813">
    <property type="component" value="Unassembled WGS sequence"/>
</dbReference>
<evidence type="ECO:0000313" key="4">
    <source>
        <dbReference type="Proteomes" id="UP000294813"/>
    </source>
</evidence>
<dbReference type="CDD" id="cd17906">
    <property type="entry name" value="CheX"/>
    <property type="match status" value="1"/>
</dbReference>
<dbReference type="Gene3D" id="3.40.1550.10">
    <property type="entry name" value="CheC-like"/>
    <property type="match status" value="1"/>
</dbReference>
<dbReference type="AlphaFoldDB" id="A0A4R2RZV5"/>
<dbReference type="OrthoDB" id="9788100at2"/>
<keyword evidence="1" id="KW-0145">Chemotaxis</keyword>
<dbReference type="Pfam" id="PF13690">
    <property type="entry name" value="CheX"/>
    <property type="match status" value="1"/>
</dbReference>
<dbReference type="RefSeq" id="WP_131917871.1">
    <property type="nucleotide sequence ID" value="NZ_JAOQNU010000002.1"/>
</dbReference>
<sequence>MDITWGTPVFTAIATVLPQIGFNSIEQTSIAAGNNIYINAGVSVNVSVIGSIKGSILISSTLDGAMQFASKMMMGMPVTELDGMAQSALSEMGNMVCAYACTVFSEHGMPGLDVSPPTILIGEGATIMVPAPQTLTASFTVDAIPLRVCVGLT</sequence>
<gene>
    <name evidence="3" type="ORF">EDD73_10265</name>
</gene>
<keyword evidence="4" id="KW-1185">Reference proteome</keyword>
<dbReference type="InterPro" id="IPR028051">
    <property type="entry name" value="CheX-like_dom"/>
</dbReference>
<accession>A0A4R2RZV5</accession>
<dbReference type="SUPFAM" id="SSF103039">
    <property type="entry name" value="CheC-like"/>
    <property type="match status" value="1"/>
</dbReference>
<comment type="caution">
    <text evidence="3">The sequence shown here is derived from an EMBL/GenBank/DDBJ whole genome shotgun (WGS) entry which is preliminary data.</text>
</comment>
<dbReference type="InterPro" id="IPR038756">
    <property type="entry name" value="CheX-like"/>
</dbReference>
<organism evidence="3 4">
    <name type="scientific">Heliophilum fasciatum</name>
    <dbReference type="NCBI Taxonomy" id="35700"/>
    <lineage>
        <taxon>Bacteria</taxon>
        <taxon>Bacillati</taxon>
        <taxon>Bacillota</taxon>
        <taxon>Clostridia</taxon>
        <taxon>Eubacteriales</taxon>
        <taxon>Heliobacteriaceae</taxon>
        <taxon>Heliophilum</taxon>
    </lineage>
</organism>
<evidence type="ECO:0000313" key="3">
    <source>
        <dbReference type="EMBL" id="TCP68669.1"/>
    </source>
</evidence>
<proteinExistence type="predicted"/>
<evidence type="ECO:0000256" key="1">
    <source>
        <dbReference type="ARBA" id="ARBA00022500"/>
    </source>
</evidence>
<dbReference type="EMBL" id="SLXT01000002">
    <property type="protein sequence ID" value="TCP68669.1"/>
    <property type="molecule type" value="Genomic_DNA"/>
</dbReference>
<feature type="domain" description="Chemotaxis phosphatase CheX-like" evidence="2">
    <location>
        <begin position="42"/>
        <end position="131"/>
    </location>
</feature>
<reference evidence="3 4" key="1">
    <citation type="submission" date="2019-03" db="EMBL/GenBank/DDBJ databases">
        <title>Genomic Encyclopedia of Type Strains, Phase IV (KMG-IV): sequencing the most valuable type-strain genomes for metagenomic binning, comparative biology and taxonomic classification.</title>
        <authorList>
            <person name="Goeker M."/>
        </authorList>
    </citation>
    <scope>NUCLEOTIDE SEQUENCE [LARGE SCALE GENOMIC DNA]</scope>
    <source>
        <strain evidence="3 4">DSM 11170</strain>
    </source>
</reference>